<evidence type="ECO:0000256" key="7">
    <source>
        <dbReference type="ARBA" id="ARBA00023157"/>
    </source>
</evidence>
<feature type="transmembrane region" description="Helical" evidence="11">
    <location>
        <begin position="546"/>
        <end position="572"/>
    </location>
</feature>
<feature type="disulfide bond" evidence="9">
    <location>
        <begin position="78"/>
        <end position="139"/>
    </location>
</feature>
<feature type="compositionally biased region" description="Low complexity" evidence="10">
    <location>
        <begin position="225"/>
        <end position="251"/>
    </location>
</feature>
<feature type="domain" description="G-protein coupled receptors family 2 profile 2" evidence="13">
    <location>
        <begin position="298"/>
        <end position="645"/>
    </location>
</feature>
<feature type="domain" description="FZ" evidence="12">
    <location>
        <begin position="73"/>
        <end position="189"/>
    </location>
</feature>
<dbReference type="InterPro" id="IPR000539">
    <property type="entry name" value="Frizzled/Smoothened_7TM"/>
</dbReference>
<dbReference type="STRING" id="268475.A0A0V1I4U3"/>
<dbReference type="GO" id="GO:0017147">
    <property type="term" value="F:Wnt-protein binding"/>
    <property type="evidence" value="ECO:0007669"/>
    <property type="project" value="TreeGrafter"/>
</dbReference>
<evidence type="ECO:0000256" key="6">
    <source>
        <dbReference type="ARBA" id="ARBA00023136"/>
    </source>
</evidence>
<feature type="transmembrane region" description="Helical" evidence="11">
    <location>
        <begin position="300"/>
        <end position="322"/>
    </location>
</feature>
<feature type="disulfide bond" evidence="9">
    <location>
        <begin position="153"/>
        <end position="177"/>
    </location>
</feature>
<keyword evidence="3" id="KW-0217">Developmental protein</keyword>
<evidence type="ECO:0000313" key="14">
    <source>
        <dbReference type="EMBL" id="KRZ17873.1"/>
    </source>
</evidence>
<dbReference type="PANTHER" id="PTHR11309:SF47">
    <property type="entry name" value="FRIZZLED"/>
    <property type="match status" value="1"/>
</dbReference>
<dbReference type="InterPro" id="IPR015526">
    <property type="entry name" value="Frizzled/SFRP"/>
</dbReference>
<evidence type="ECO:0000256" key="4">
    <source>
        <dbReference type="ARBA" id="ARBA00022692"/>
    </source>
</evidence>
<dbReference type="OrthoDB" id="10053709at2759"/>
<keyword evidence="6 11" id="KW-0472">Membrane</keyword>
<dbReference type="CDD" id="cd07458">
    <property type="entry name" value="CRD_FZ1_like"/>
    <property type="match status" value="1"/>
</dbReference>
<dbReference type="InterPro" id="IPR036790">
    <property type="entry name" value="Frizzled_dom_sf"/>
</dbReference>
<evidence type="ECO:0000256" key="3">
    <source>
        <dbReference type="ARBA" id="ARBA00022473"/>
    </source>
</evidence>
<dbReference type="InterPro" id="IPR020067">
    <property type="entry name" value="Frizzled_dom"/>
</dbReference>
<evidence type="ECO:0000256" key="10">
    <source>
        <dbReference type="SAM" id="MobiDB-lite"/>
    </source>
</evidence>
<evidence type="ECO:0000259" key="13">
    <source>
        <dbReference type="PROSITE" id="PS50261"/>
    </source>
</evidence>
<sequence length="694" mass="78330">LVVLVLSRTNCREANQLYPRLFEGVVHLKLSAMRIFFICSLVWSVASAWRQVSSDLVVSDHYPVHNHGGPGAPLNPRCEPITIPLCQDIEYNMTIFPNLLNHPKQEDAGLEVHQFFPLVKVRCSPDLKFFLCTMYAPVCTVLDEPIPPCRHLCQSAKNGCETLMNKFGFQWPDTLNCDKFPEEGLCVGENKTSRATSHPPVDFVPLLSSPPPSGIRYTQAFYPPSSSSTLSSSSSSSSSDTTTPRTGNVTGTFQCPKRLQLSTKDVTEYQVRVGEDVLRQCVLPCEHMFFSKQELEIVRIWIGVWSVMCAASTLFTVLTFLVNMRRFRYPERPIICLSGCYFIISIVYIVGFISKQSIACRKMTYQDVPAADLLDHGTIAWQHHQRQLSSQQQRGDEIAPLVIYVIRQGARNSACTILAIIEYYFTIASSVWWIVLNVTWFLAAGLKWGHEAIESKSHYFHLTAWGAPAVLMIIVLATQSIDGDILSGICSVGNWDPYTLRVYVLLPLFICLTLGTFFLIAGFISLIKIRRFMKHDGGKIEKLEKLIIRISVFSVLYAVPALCLIACDLIQVSSYTQWMVTWYDTQCRNPVTKQLYGFPQVCPKVPFGQDAPKPEFVAFMLKYLMTLVVGITSGFWIWSSKTLDSWNRFYSYRSSCCRSASPVRQLVPTQPPPQSQPLPPPPPPPPVVYRHAHY</sequence>
<feature type="region of interest" description="Disordered" evidence="10">
    <location>
        <begin position="664"/>
        <end position="694"/>
    </location>
</feature>
<organism evidence="14 15">
    <name type="scientific">Trichinella zimbabwensis</name>
    <dbReference type="NCBI Taxonomy" id="268475"/>
    <lineage>
        <taxon>Eukaryota</taxon>
        <taxon>Metazoa</taxon>
        <taxon>Ecdysozoa</taxon>
        <taxon>Nematoda</taxon>
        <taxon>Enoplea</taxon>
        <taxon>Dorylaimia</taxon>
        <taxon>Trichinellida</taxon>
        <taxon>Trichinellidae</taxon>
        <taxon>Trichinella</taxon>
    </lineage>
</organism>
<evidence type="ECO:0000256" key="9">
    <source>
        <dbReference type="PROSITE-ProRule" id="PRU00090"/>
    </source>
</evidence>
<feature type="transmembrane region" description="Helical" evidence="11">
    <location>
        <begin position="334"/>
        <end position="353"/>
    </location>
</feature>
<dbReference type="Pfam" id="PF01534">
    <property type="entry name" value="Frizzled"/>
    <property type="match status" value="1"/>
</dbReference>
<comment type="caution">
    <text evidence="9">Lacks conserved residue(s) required for the propagation of feature annotation.</text>
</comment>
<dbReference type="GO" id="GO:0060070">
    <property type="term" value="P:canonical Wnt signaling pathway"/>
    <property type="evidence" value="ECO:0007669"/>
    <property type="project" value="TreeGrafter"/>
</dbReference>
<dbReference type="FunFam" id="1.10.2000.10:FF:000003">
    <property type="entry name" value="Frizzled class receptor 2"/>
    <property type="match status" value="1"/>
</dbReference>
<name>A0A0V1I4U3_9BILA</name>
<keyword evidence="7 9" id="KW-1015">Disulfide bond</keyword>
<evidence type="ECO:0000256" key="11">
    <source>
        <dbReference type="SAM" id="Phobius"/>
    </source>
</evidence>
<dbReference type="PROSITE" id="PS50261">
    <property type="entry name" value="G_PROTEIN_RECEP_F2_4"/>
    <property type="match status" value="1"/>
</dbReference>
<keyword evidence="5 11" id="KW-1133">Transmembrane helix</keyword>
<feature type="non-terminal residue" evidence="14">
    <location>
        <position position="1"/>
    </location>
</feature>
<feature type="transmembrane region" description="Helical" evidence="11">
    <location>
        <begin position="501"/>
        <end position="526"/>
    </location>
</feature>
<gene>
    <name evidence="14" type="primary">FZD1</name>
    <name evidence="14" type="ORF">T11_7756</name>
</gene>
<comment type="subcellular location">
    <subcellularLocation>
        <location evidence="1">Membrane</location>
        <topology evidence="1">Multi-pass membrane protein</topology>
    </subcellularLocation>
</comment>
<dbReference type="Proteomes" id="UP000055024">
    <property type="component" value="Unassembled WGS sequence"/>
</dbReference>
<dbReference type="AlphaFoldDB" id="A0A0V1I4U3"/>
<evidence type="ECO:0000256" key="5">
    <source>
        <dbReference type="ARBA" id="ARBA00022989"/>
    </source>
</evidence>
<feature type="region of interest" description="Disordered" evidence="10">
    <location>
        <begin position="222"/>
        <end position="251"/>
    </location>
</feature>
<reference evidence="14 15" key="1">
    <citation type="submission" date="2015-01" db="EMBL/GenBank/DDBJ databases">
        <title>Evolution of Trichinella species and genotypes.</title>
        <authorList>
            <person name="Korhonen P.K."/>
            <person name="Edoardo P."/>
            <person name="Giuseppe L.R."/>
            <person name="Gasser R.B."/>
        </authorList>
    </citation>
    <scope>NUCLEOTIDE SEQUENCE [LARGE SCALE GENOMIC DNA]</scope>
    <source>
        <strain evidence="14">ISS1029</strain>
    </source>
</reference>
<feature type="transmembrane region" description="Helical" evidence="11">
    <location>
        <begin position="616"/>
        <end position="638"/>
    </location>
</feature>
<keyword evidence="15" id="KW-1185">Reference proteome</keyword>
<evidence type="ECO:0000256" key="2">
    <source>
        <dbReference type="ARBA" id="ARBA00008077"/>
    </source>
</evidence>
<dbReference type="Pfam" id="PF01392">
    <property type="entry name" value="Fz"/>
    <property type="match status" value="1"/>
</dbReference>
<comment type="caution">
    <text evidence="14">The sequence shown here is derived from an EMBL/GenBank/DDBJ whole genome shotgun (WGS) entry which is preliminary data.</text>
</comment>
<dbReference type="Gene3D" id="1.20.1070.10">
    <property type="entry name" value="Rhodopsin 7-helix transmembrane proteins"/>
    <property type="match status" value="1"/>
</dbReference>
<keyword evidence="4 11" id="KW-0812">Transmembrane</keyword>
<evidence type="ECO:0000256" key="8">
    <source>
        <dbReference type="ARBA" id="ARBA00023170"/>
    </source>
</evidence>
<dbReference type="SMART" id="SM01330">
    <property type="entry name" value="Frizzled"/>
    <property type="match status" value="1"/>
</dbReference>
<feature type="transmembrane region" description="Helical" evidence="11">
    <location>
        <begin position="423"/>
        <end position="446"/>
    </location>
</feature>
<feature type="transmembrane region" description="Helical" evidence="11">
    <location>
        <begin position="458"/>
        <end position="481"/>
    </location>
</feature>
<evidence type="ECO:0000259" key="12">
    <source>
        <dbReference type="PROSITE" id="PS50038"/>
    </source>
</evidence>
<dbReference type="GO" id="GO:0042813">
    <property type="term" value="F:Wnt receptor activity"/>
    <property type="evidence" value="ECO:0007669"/>
    <property type="project" value="TreeGrafter"/>
</dbReference>
<dbReference type="GO" id="GO:0035567">
    <property type="term" value="P:non-canonical Wnt signaling pathway"/>
    <property type="evidence" value="ECO:0007669"/>
    <property type="project" value="TreeGrafter"/>
</dbReference>
<keyword evidence="8" id="KW-0675">Receptor</keyword>
<dbReference type="EMBL" id="JYDP01000005">
    <property type="protein sequence ID" value="KRZ17873.1"/>
    <property type="molecule type" value="Genomic_DNA"/>
</dbReference>
<dbReference type="GO" id="GO:0005886">
    <property type="term" value="C:plasma membrane"/>
    <property type="evidence" value="ECO:0007669"/>
    <property type="project" value="TreeGrafter"/>
</dbReference>
<dbReference type="SMART" id="SM00063">
    <property type="entry name" value="FRI"/>
    <property type="match status" value="1"/>
</dbReference>
<protein>
    <submittedName>
        <fullName evidence="14">Frizzled-1</fullName>
    </submittedName>
</protein>
<feature type="compositionally biased region" description="Pro residues" evidence="10">
    <location>
        <begin position="669"/>
        <end position="687"/>
    </location>
</feature>
<dbReference type="PRINTS" id="PR00489">
    <property type="entry name" value="FRIZZLED"/>
</dbReference>
<proteinExistence type="inferred from homology"/>
<accession>A0A0V1I4U3</accession>
<dbReference type="Gene3D" id="1.10.2000.10">
    <property type="entry name" value="Frizzled cysteine-rich domain"/>
    <property type="match status" value="1"/>
</dbReference>
<dbReference type="SUPFAM" id="SSF63501">
    <property type="entry name" value="Frizzled cysteine-rich domain"/>
    <property type="match status" value="1"/>
</dbReference>
<feature type="disulfide bond" evidence="9">
    <location>
        <begin position="86"/>
        <end position="132"/>
    </location>
</feature>
<dbReference type="InterPro" id="IPR017981">
    <property type="entry name" value="GPCR_2-like_7TM"/>
</dbReference>
<dbReference type="PROSITE" id="PS50038">
    <property type="entry name" value="FZ"/>
    <property type="match status" value="1"/>
</dbReference>
<comment type="similarity">
    <text evidence="2">Belongs to the G-protein coupled receptor Fz/Smo family.</text>
</comment>
<evidence type="ECO:0000256" key="1">
    <source>
        <dbReference type="ARBA" id="ARBA00004141"/>
    </source>
</evidence>
<evidence type="ECO:0000313" key="15">
    <source>
        <dbReference type="Proteomes" id="UP000055024"/>
    </source>
</evidence>
<dbReference type="PANTHER" id="PTHR11309">
    <property type="entry name" value="FRIZZLED"/>
    <property type="match status" value="1"/>
</dbReference>